<dbReference type="GO" id="GO:0032153">
    <property type="term" value="C:cell division site"/>
    <property type="evidence" value="ECO:0007669"/>
    <property type="project" value="UniProtKB-UniRule"/>
</dbReference>
<comment type="similarity">
    <text evidence="9">Belongs to the FtsQ/DivIB family. FtsQ subfamily.</text>
</comment>
<dbReference type="RefSeq" id="WP_162420142.1">
    <property type="nucleotide sequence ID" value="NZ_MARB01000005.1"/>
</dbReference>
<evidence type="ECO:0000256" key="3">
    <source>
        <dbReference type="ARBA" id="ARBA00022519"/>
    </source>
</evidence>
<feature type="domain" description="POTRA" evidence="10">
    <location>
        <begin position="50"/>
        <end position="119"/>
    </location>
</feature>
<comment type="function">
    <text evidence="9">Essential cell division protein. May link together the upstream cell division proteins, which are predominantly cytoplasmic, with the downstream cell division proteins, which are predominantly periplasmic. May control correct divisome assembly.</text>
</comment>
<evidence type="ECO:0000256" key="9">
    <source>
        <dbReference type="HAMAP-Rule" id="MF_00911"/>
    </source>
</evidence>
<evidence type="ECO:0000256" key="8">
    <source>
        <dbReference type="ARBA" id="ARBA00023306"/>
    </source>
</evidence>
<comment type="subunit">
    <text evidence="9">Part of a complex composed of FtsB, FtsL and FtsQ.</text>
</comment>
<dbReference type="Pfam" id="PF03799">
    <property type="entry name" value="FtsQ_DivIB_C"/>
    <property type="match status" value="1"/>
</dbReference>
<gene>
    <name evidence="9 11" type="primary">ftsQ</name>
    <name evidence="11" type="ORF">CODIS_11680</name>
</gene>
<keyword evidence="2 9" id="KW-1003">Cell membrane</keyword>
<evidence type="ECO:0000313" key="11">
    <source>
        <dbReference type="EMBL" id="ODJ88618.1"/>
    </source>
</evidence>
<dbReference type="Gene3D" id="3.40.50.11690">
    <property type="entry name" value="Cell division protein FtsQ/DivIB"/>
    <property type="match status" value="1"/>
</dbReference>
<feature type="transmembrane region" description="Helical" evidence="9">
    <location>
        <begin position="21"/>
        <end position="41"/>
    </location>
</feature>
<reference evidence="11 12" key="1">
    <citation type="submission" date="2016-06" db="EMBL/GenBank/DDBJ databases">
        <title>Genome sequence of endosymbiont of Candidatus Endolucinida thiodiazotropha.</title>
        <authorList>
            <person name="Poehlein A."/>
            <person name="Koenig S."/>
            <person name="Heiden S.E."/>
            <person name="Thuermer A."/>
            <person name="Voget S."/>
            <person name="Daniel R."/>
            <person name="Markert S."/>
            <person name="Gros O."/>
            <person name="Schweder T."/>
        </authorList>
    </citation>
    <scope>NUCLEOTIDE SEQUENCE [LARGE SCALE GENOMIC DNA]</scope>
    <source>
        <strain evidence="11 12">COS</strain>
    </source>
</reference>
<dbReference type="InterPro" id="IPR013685">
    <property type="entry name" value="POTRA_FtsQ_type"/>
</dbReference>
<keyword evidence="4 9" id="KW-0132">Cell division</keyword>
<dbReference type="InterPro" id="IPR034746">
    <property type="entry name" value="POTRA"/>
</dbReference>
<evidence type="ECO:0000256" key="6">
    <source>
        <dbReference type="ARBA" id="ARBA00022989"/>
    </source>
</evidence>
<name>A0A7Z1AGJ0_9GAMM</name>
<evidence type="ECO:0000256" key="4">
    <source>
        <dbReference type="ARBA" id="ARBA00022618"/>
    </source>
</evidence>
<dbReference type="PANTHER" id="PTHR35851">
    <property type="entry name" value="CELL DIVISION PROTEIN FTSQ"/>
    <property type="match status" value="1"/>
</dbReference>
<dbReference type="GO" id="GO:0043093">
    <property type="term" value="P:FtsZ-dependent cytokinesis"/>
    <property type="evidence" value="ECO:0007669"/>
    <property type="project" value="UniProtKB-UniRule"/>
</dbReference>
<keyword evidence="7 9" id="KW-0472">Membrane</keyword>
<evidence type="ECO:0000256" key="1">
    <source>
        <dbReference type="ARBA" id="ARBA00004370"/>
    </source>
</evidence>
<evidence type="ECO:0000259" key="10">
    <source>
        <dbReference type="PROSITE" id="PS51779"/>
    </source>
</evidence>
<evidence type="ECO:0000313" key="12">
    <source>
        <dbReference type="Proteomes" id="UP000094769"/>
    </source>
</evidence>
<dbReference type="PANTHER" id="PTHR35851:SF1">
    <property type="entry name" value="CELL DIVISION PROTEIN FTSQ"/>
    <property type="match status" value="1"/>
</dbReference>
<protein>
    <recommendedName>
        <fullName evidence="9">Cell division protein FtsQ</fullName>
    </recommendedName>
</protein>
<keyword evidence="12" id="KW-1185">Reference proteome</keyword>
<dbReference type="AlphaFoldDB" id="A0A7Z1AGJ0"/>
<dbReference type="HAMAP" id="MF_00911">
    <property type="entry name" value="FtsQ_subfam"/>
    <property type="match status" value="1"/>
</dbReference>
<keyword evidence="6 9" id="KW-1133">Transmembrane helix</keyword>
<dbReference type="EMBL" id="MARB01000005">
    <property type="protein sequence ID" value="ODJ88618.1"/>
    <property type="molecule type" value="Genomic_DNA"/>
</dbReference>
<organism evidence="11 12">
    <name type="scientific">Candidatus Thiodiazotropha endolucinida</name>
    <dbReference type="NCBI Taxonomy" id="1655433"/>
    <lineage>
        <taxon>Bacteria</taxon>
        <taxon>Pseudomonadati</taxon>
        <taxon>Pseudomonadota</taxon>
        <taxon>Gammaproteobacteria</taxon>
        <taxon>Chromatiales</taxon>
        <taxon>Sedimenticolaceae</taxon>
        <taxon>Candidatus Thiodiazotropha</taxon>
    </lineage>
</organism>
<dbReference type="Gene3D" id="3.10.20.310">
    <property type="entry name" value="membrane protein fhac"/>
    <property type="match status" value="1"/>
</dbReference>
<keyword evidence="3 9" id="KW-0997">Cell inner membrane</keyword>
<proteinExistence type="inferred from homology"/>
<dbReference type="InterPro" id="IPR005548">
    <property type="entry name" value="Cell_div_FtsQ/DivIB_C"/>
</dbReference>
<accession>A0A7Z1AGJ0</accession>
<dbReference type="Proteomes" id="UP000094769">
    <property type="component" value="Unassembled WGS sequence"/>
</dbReference>
<comment type="caution">
    <text evidence="11">The sequence shown here is derived from an EMBL/GenBank/DDBJ whole genome shotgun (WGS) entry which is preliminary data.</text>
</comment>
<keyword evidence="5 9" id="KW-0812">Transmembrane</keyword>
<dbReference type="GO" id="GO:0005886">
    <property type="term" value="C:plasma membrane"/>
    <property type="evidence" value="ECO:0007669"/>
    <property type="project" value="UniProtKB-SubCell"/>
</dbReference>
<comment type="subcellular location">
    <subcellularLocation>
        <location evidence="9">Cell inner membrane</location>
        <topology evidence="9">Single-pass type II membrane protein</topology>
    </subcellularLocation>
    <subcellularLocation>
        <location evidence="1">Membrane</location>
    </subcellularLocation>
    <text evidence="9">Localizes to the division septum.</text>
</comment>
<sequence length="267" mass="30487">MSRVRNHPSADPSIQQQRLNGIRIVPLLMIALFAGMGGWGISQLLDPMIMPVRVVSVDGEIKYLNKQGLEQTVVQAVSGNFFTVDLIRIRNQIEQLPWVKSASVRRIWPDTLAVRVDEQVPLAYWGEDAMVSPQGEVFRPKRLPRLQGLVTLSGEEERADRITREYLKMRTLLQTAGLQLKYLRVDARQSWRIETEEGLLLDLGRRDVMPRLSRFVQLYPFLRGQVDAIPERVDLRYTNGFSVYWQANTEQQAQMDSPSSGARIAGK</sequence>
<dbReference type="GO" id="GO:0090529">
    <property type="term" value="P:cell septum assembly"/>
    <property type="evidence" value="ECO:0007669"/>
    <property type="project" value="InterPro"/>
</dbReference>
<keyword evidence="8 9" id="KW-0131">Cell cycle</keyword>
<evidence type="ECO:0000256" key="7">
    <source>
        <dbReference type="ARBA" id="ARBA00023136"/>
    </source>
</evidence>
<dbReference type="InterPro" id="IPR045335">
    <property type="entry name" value="FtsQ_C_sf"/>
</dbReference>
<dbReference type="PROSITE" id="PS51779">
    <property type="entry name" value="POTRA"/>
    <property type="match status" value="1"/>
</dbReference>
<evidence type="ECO:0000256" key="2">
    <source>
        <dbReference type="ARBA" id="ARBA00022475"/>
    </source>
</evidence>
<evidence type="ECO:0000256" key="5">
    <source>
        <dbReference type="ARBA" id="ARBA00022692"/>
    </source>
</evidence>
<dbReference type="Pfam" id="PF08478">
    <property type="entry name" value="POTRA_1"/>
    <property type="match status" value="1"/>
</dbReference>
<dbReference type="InterPro" id="IPR026579">
    <property type="entry name" value="FtsQ"/>
</dbReference>